<evidence type="ECO:0000256" key="5">
    <source>
        <dbReference type="PROSITE-ProRule" id="PRU01091"/>
    </source>
</evidence>
<dbReference type="InterPro" id="IPR000792">
    <property type="entry name" value="Tscrpt_reg_LuxR_C"/>
</dbReference>
<organism evidence="8 9">
    <name type="scientific">Nonomuraea endophytica</name>
    <dbReference type="NCBI Taxonomy" id="714136"/>
    <lineage>
        <taxon>Bacteria</taxon>
        <taxon>Bacillati</taxon>
        <taxon>Actinomycetota</taxon>
        <taxon>Actinomycetes</taxon>
        <taxon>Streptosporangiales</taxon>
        <taxon>Streptosporangiaceae</taxon>
        <taxon>Nonomuraea</taxon>
    </lineage>
</organism>
<dbReference type="InterPro" id="IPR041664">
    <property type="entry name" value="AAA_16"/>
</dbReference>
<sequence>MRFRMLGPLRVRSDSRWVRVAAQQQRVVLAVLLVEAGRVVSTDRLVDAVWGERPPRTAVNTIAAYVTRLRRLVGGDALAGRRRGYELIVGDDGDIDALVFERGVASGRRELEAGRLDSAVAGLGRALAMWQVPEPVLADVPPTRWVEARASELEHLRQCAVEDHAGARVRLGRHTDLVDELDRLVRQNPLRERRWALLMTALDRCGRRAEALETYERARRVLESEPGPRLRELRQAILMSDDVAAPSGYAEQRRWPFVGRDGELDTIQACLRLGAAGGVVVSGPAGIGKTRLAQEMLALAQASGHRTEWVAATGALASIPFGAVAGLLPAGQVPEDRGVPVLAAAAARLREHGPARRVVIGVDDAHLLDPGSAALIGHLVAQRLAFAIVTCRAGAPVPDTITALWKDGQAPWIDLVSLPAAAVDRLLDHTLDGDIDGVTRRWLRDLADGNPLALRELLSTALAGRTLRQRHGVWRLSGDYRPQGALQQLLAERLRPLGPRTPVVLELLACGEPLPLTLLARLADPASIDEAEAHGLAVSERVGDRVQVRLAHPLYGEVLRARLPAGRARQLWWRLASALLDTPMRRRDDLLRAALWQVEGSAVVRPDVVRIGARQAVNRADLALAERLARAARDAEPSVDADALLAEVLEYRGRSSEAAAVLQEEPPDGDELLPWALARAETSYWGHGDASAAEQALDLLRGRPGADLAEGIRSWILLFDGRCAAVLESADRLLGSDPASASTQARIWVAAAATAATGFLGRPATGYYERGLALAEAYQAEMPWGLVQLGVARSLAFLALGEPDAAWEVADEGYRQVLSGQSPMMSAGHVGFRGLVECAQGRPADGDRSLREAINALDGRDTLRLTHLFLAGLATSAALRGSAGDARTWMDRADRAGNGANRLFAPWVVLGNAWTLAAEGRLTDAVNTARYAADLARGTGLPSVEAAARYDVLRLGGDGERHRLDELATALGTPMSHALADAARGLKQADGQALSQAADAFARLGHRLLAAETATRAVHAHRDAGLAGKAALAQERAAALRGRCPVAVTPLLGHERIAAVLTRREREVALLAARHSSRAIAQRLGLTVATVNNNLARVYGKLGIGNRAQLAALLGMDHPH</sequence>
<dbReference type="Pfam" id="PF00486">
    <property type="entry name" value="Trans_reg_C"/>
    <property type="match status" value="1"/>
</dbReference>
<dbReference type="Pfam" id="PF00196">
    <property type="entry name" value="GerE"/>
    <property type="match status" value="1"/>
</dbReference>
<dbReference type="InterPro" id="IPR005158">
    <property type="entry name" value="BTAD"/>
</dbReference>
<dbReference type="GO" id="GO:0006355">
    <property type="term" value="P:regulation of DNA-templated transcription"/>
    <property type="evidence" value="ECO:0007669"/>
    <property type="project" value="InterPro"/>
</dbReference>
<feature type="domain" description="OmpR/PhoB-type" evidence="7">
    <location>
        <begin position="1"/>
        <end position="89"/>
    </location>
</feature>
<keyword evidence="2" id="KW-0805">Transcription regulation</keyword>
<keyword evidence="3 5" id="KW-0238">DNA-binding</keyword>
<dbReference type="Proteomes" id="UP000568380">
    <property type="component" value="Unassembled WGS sequence"/>
</dbReference>
<evidence type="ECO:0000259" key="7">
    <source>
        <dbReference type="PROSITE" id="PS51755"/>
    </source>
</evidence>
<dbReference type="SMART" id="SM01043">
    <property type="entry name" value="BTAD"/>
    <property type="match status" value="1"/>
</dbReference>
<dbReference type="SMART" id="SM00862">
    <property type="entry name" value="Trans_reg_C"/>
    <property type="match status" value="1"/>
</dbReference>
<evidence type="ECO:0000256" key="2">
    <source>
        <dbReference type="ARBA" id="ARBA00023015"/>
    </source>
</evidence>
<evidence type="ECO:0000256" key="4">
    <source>
        <dbReference type="ARBA" id="ARBA00023163"/>
    </source>
</evidence>
<dbReference type="SMART" id="SM00421">
    <property type="entry name" value="HTH_LUXR"/>
    <property type="match status" value="1"/>
</dbReference>
<dbReference type="InterPro" id="IPR011990">
    <property type="entry name" value="TPR-like_helical_dom_sf"/>
</dbReference>
<dbReference type="CDD" id="cd15831">
    <property type="entry name" value="BTAD"/>
    <property type="match status" value="1"/>
</dbReference>
<dbReference type="InterPro" id="IPR051677">
    <property type="entry name" value="AfsR-DnrI-RedD_regulator"/>
</dbReference>
<keyword evidence="4" id="KW-0804">Transcription</keyword>
<evidence type="ECO:0000313" key="8">
    <source>
        <dbReference type="EMBL" id="MBB5081816.1"/>
    </source>
</evidence>
<dbReference type="Pfam" id="PF13191">
    <property type="entry name" value="AAA_16"/>
    <property type="match status" value="1"/>
</dbReference>
<feature type="DNA-binding region" description="OmpR/PhoB-type" evidence="5">
    <location>
        <begin position="1"/>
        <end position="89"/>
    </location>
</feature>
<evidence type="ECO:0000256" key="1">
    <source>
        <dbReference type="ARBA" id="ARBA00005820"/>
    </source>
</evidence>
<accession>A0A7W8AAW8</accession>
<evidence type="ECO:0000259" key="6">
    <source>
        <dbReference type="PROSITE" id="PS50043"/>
    </source>
</evidence>
<comment type="similarity">
    <text evidence="1">Belongs to the AfsR/DnrI/RedD regulatory family.</text>
</comment>
<dbReference type="Pfam" id="PF03704">
    <property type="entry name" value="BTAD"/>
    <property type="match status" value="1"/>
</dbReference>
<dbReference type="SUPFAM" id="SSF48452">
    <property type="entry name" value="TPR-like"/>
    <property type="match status" value="1"/>
</dbReference>
<dbReference type="InterPro" id="IPR036388">
    <property type="entry name" value="WH-like_DNA-bd_sf"/>
</dbReference>
<dbReference type="GO" id="GO:0003677">
    <property type="term" value="F:DNA binding"/>
    <property type="evidence" value="ECO:0007669"/>
    <property type="project" value="UniProtKB-UniRule"/>
</dbReference>
<evidence type="ECO:0000256" key="3">
    <source>
        <dbReference type="ARBA" id="ARBA00023125"/>
    </source>
</evidence>
<dbReference type="EMBL" id="JACHIN010000011">
    <property type="protein sequence ID" value="MBB5081816.1"/>
    <property type="molecule type" value="Genomic_DNA"/>
</dbReference>
<dbReference type="PANTHER" id="PTHR35807:SF1">
    <property type="entry name" value="TRANSCRIPTIONAL REGULATOR REDD"/>
    <property type="match status" value="1"/>
</dbReference>
<dbReference type="InterPro" id="IPR001867">
    <property type="entry name" value="OmpR/PhoB-type_DNA-bd"/>
</dbReference>
<dbReference type="Gene3D" id="3.40.50.300">
    <property type="entry name" value="P-loop containing nucleotide triphosphate hydrolases"/>
    <property type="match status" value="1"/>
</dbReference>
<comment type="caution">
    <text evidence="8">The sequence shown here is derived from an EMBL/GenBank/DDBJ whole genome shotgun (WGS) entry which is preliminary data.</text>
</comment>
<dbReference type="PROSITE" id="PS50043">
    <property type="entry name" value="HTH_LUXR_2"/>
    <property type="match status" value="1"/>
</dbReference>
<dbReference type="CDD" id="cd06170">
    <property type="entry name" value="LuxR_C_like"/>
    <property type="match status" value="1"/>
</dbReference>
<dbReference type="PROSITE" id="PS51755">
    <property type="entry name" value="OMPR_PHOB"/>
    <property type="match status" value="1"/>
</dbReference>
<feature type="domain" description="HTH luxR-type" evidence="6">
    <location>
        <begin position="1054"/>
        <end position="1118"/>
    </location>
</feature>
<reference evidence="8 9" key="1">
    <citation type="submission" date="2020-08" db="EMBL/GenBank/DDBJ databases">
        <title>Genomic Encyclopedia of Type Strains, Phase IV (KMG-IV): sequencing the most valuable type-strain genomes for metagenomic binning, comparative biology and taxonomic classification.</title>
        <authorList>
            <person name="Goeker M."/>
        </authorList>
    </citation>
    <scope>NUCLEOTIDE SEQUENCE [LARGE SCALE GENOMIC DNA]</scope>
    <source>
        <strain evidence="8 9">DSM 45385</strain>
    </source>
</reference>
<name>A0A7W8AAW8_9ACTN</name>
<evidence type="ECO:0000313" key="9">
    <source>
        <dbReference type="Proteomes" id="UP000568380"/>
    </source>
</evidence>
<dbReference type="InterPro" id="IPR027417">
    <property type="entry name" value="P-loop_NTPase"/>
</dbReference>
<proteinExistence type="inferred from homology"/>
<dbReference type="Gene3D" id="1.25.40.10">
    <property type="entry name" value="Tetratricopeptide repeat domain"/>
    <property type="match status" value="1"/>
</dbReference>
<dbReference type="SUPFAM" id="SSF52540">
    <property type="entry name" value="P-loop containing nucleoside triphosphate hydrolases"/>
    <property type="match status" value="1"/>
</dbReference>
<dbReference type="PANTHER" id="PTHR35807">
    <property type="entry name" value="TRANSCRIPTIONAL REGULATOR REDD-RELATED"/>
    <property type="match status" value="1"/>
</dbReference>
<dbReference type="InterPro" id="IPR016032">
    <property type="entry name" value="Sig_transdc_resp-reg_C-effctor"/>
</dbReference>
<protein>
    <submittedName>
        <fullName evidence="8">DNA-binding SARP family transcriptional activator/DNA-binding CsgD family transcriptional regulator</fullName>
    </submittedName>
</protein>
<dbReference type="AlphaFoldDB" id="A0A7W8AAW8"/>
<keyword evidence="9" id="KW-1185">Reference proteome</keyword>
<gene>
    <name evidence="8" type="ORF">HNR40_007311</name>
</gene>
<dbReference type="Gene3D" id="1.10.10.10">
    <property type="entry name" value="Winged helix-like DNA-binding domain superfamily/Winged helix DNA-binding domain"/>
    <property type="match status" value="2"/>
</dbReference>
<dbReference type="RefSeq" id="WP_184969457.1">
    <property type="nucleotide sequence ID" value="NZ_JACHIN010000011.1"/>
</dbReference>
<dbReference type="SUPFAM" id="SSF46894">
    <property type="entry name" value="C-terminal effector domain of the bipartite response regulators"/>
    <property type="match status" value="2"/>
</dbReference>
<dbReference type="GO" id="GO:0000160">
    <property type="term" value="P:phosphorelay signal transduction system"/>
    <property type="evidence" value="ECO:0007669"/>
    <property type="project" value="InterPro"/>
</dbReference>